<evidence type="ECO:0000313" key="4">
    <source>
        <dbReference type="RefSeq" id="XP_020089400.1"/>
    </source>
</evidence>
<name>A0A6P5F7Z9_ANACO</name>
<keyword evidence="3" id="KW-1185">Reference proteome</keyword>
<dbReference type="GeneID" id="109710975"/>
<dbReference type="Gene3D" id="3.80.10.10">
    <property type="entry name" value="Ribonuclease Inhibitor"/>
    <property type="match status" value="4"/>
</dbReference>
<gene>
    <name evidence="4" type="primary">LOC109710975</name>
</gene>
<dbReference type="AlphaFoldDB" id="A0A6P5F7Z9"/>
<evidence type="ECO:0000256" key="1">
    <source>
        <dbReference type="SAM" id="Coils"/>
    </source>
</evidence>
<dbReference type="InterPro" id="IPR056789">
    <property type="entry name" value="LRR_R13L1-DRL21"/>
</dbReference>
<feature type="coiled-coil region" evidence="1">
    <location>
        <begin position="104"/>
        <end position="136"/>
    </location>
</feature>
<keyword evidence="1" id="KW-0175">Coiled coil</keyword>
<protein>
    <submittedName>
        <fullName evidence="4">Disease resistance protein RGA4</fullName>
    </submittedName>
</protein>
<evidence type="ECO:0000259" key="2">
    <source>
        <dbReference type="Pfam" id="PF25019"/>
    </source>
</evidence>
<reference evidence="4" key="2">
    <citation type="submission" date="2025-08" db="UniProtKB">
        <authorList>
            <consortium name="RefSeq"/>
        </authorList>
    </citation>
    <scope>IDENTIFICATION</scope>
    <source>
        <tissue evidence="4">Leaf</tissue>
    </source>
</reference>
<dbReference type="RefSeq" id="XP_020089400.1">
    <property type="nucleotide sequence ID" value="XM_020233811.1"/>
</dbReference>
<sequence>MERLPKTVGRLIHLRYLALCSTLATLPSSLCRLYNLQVLNTSKWCWSGRFPQNMNKLCNLQHLNVTSGFISQIAAIGRLTSLQGLAEFHVQRKKGHKIVELKDMNELRESLEIKNLENVKSKAEAVEAKLNQKQHIRSLRLEWGSSMKVVRNGDEVLEGLKPHPDLERLDIIRYYGINSPSWLETNWLFNLKSVILTNCKFWVSLPPLGQLPSLRVLKISGMEAVKQISSEFYGSENLKGFPMLEFLKLECMPLLLEWHGVEEYPLFPSLRDLEIKRCQKLIQIPTLATHANMSIVDVGPINNLEFSLSPSPDNLFTLNLCTSTICLDNYLDRRLFGAIDVLNLDMIYKASVSTIDLQAFTSLRQLKLSHCTQLVISETPKEETIHSILPPLLNYLNIDSCGVTDEALSCCLCNLTCLSFLEIRSCHQLVSLPSAPILCQLTALKVLHIKNCDTLVSLGGLHVLTSLTELILTHCPNVLASTISEEDDSSTSLLPSSLMSIEINSCGLIDSALSKCLQNLVSLSTLKIYGCHRITSLPSTSVMRHLTALKHLNIWCCPVLTLLGGLQNLSSLEMLQILNCPQLLQSVNRQEDGDDILPPSIKLLELHSCGVNDNSLTLCLQNLTSLSKLSIEGCNNITSLPSDAVMCRLTALGELSIDDCKELMSAAGLTALINLRCLNIERCFKLDSMALLADLRSVSSLKDLNIMDGSEIQSLPDNGLPPSLEYFSLLQCHPELKMQILNKNGPDWNKISHISQIIC</sequence>
<dbReference type="PANTHER" id="PTHR47186:SF3">
    <property type="entry name" value="OS09G0267800 PROTEIN"/>
    <property type="match status" value="1"/>
</dbReference>
<reference evidence="3" key="1">
    <citation type="journal article" date="2015" name="Nat. Genet.">
        <title>The pineapple genome and the evolution of CAM photosynthesis.</title>
        <authorList>
            <person name="Ming R."/>
            <person name="VanBuren R."/>
            <person name="Wai C.M."/>
            <person name="Tang H."/>
            <person name="Schatz M.C."/>
            <person name="Bowers J.E."/>
            <person name="Lyons E."/>
            <person name="Wang M.L."/>
            <person name="Chen J."/>
            <person name="Biggers E."/>
            <person name="Zhang J."/>
            <person name="Huang L."/>
            <person name="Zhang L."/>
            <person name="Miao W."/>
            <person name="Zhang J."/>
            <person name="Ye Z."/>
            <person name="Miao C."/>
            <person name="Lin Z."/>
            <person name="Wang H."/>
            <person name="Zhou H."/>
            <person name="Yim W.C."/>
            <person name="Priest H.D."/>
            <person name="Zheng C."/>
            <person name="Woodhouse M."/>
            <person name="Edger P.P."/>
            <person name="Guyot R."/>
            <person name="Guo H.B."/>
            <person name="Guo H."/>
            <person name="Zheng G."/>
            <person name="Singh R."/>
            <person name="Sharma A."/>
            <person name="Min X."/>
            <person name="Zheng Y."/>
            <person name="Lee H."/>
            <person name="Gurtowski J."/>
            <person name="Sedlazeck F.J."/>
            <person name="Harkess A."/>
            <person name="McKain M.R."/>
            <person name="Liao Z."/>
            <person name="Fang J."/>
            <person name="Liu J."/>
            <person name="Zhang X."/>
            <person name="Zhang Q."/>
            <person name="Hu W."/>
            <person name="Qin Y."/>
            <person name="Wang K."/>
            <person name="Chen L.Y."/>
            <person name="Shirley N."/>
            <person name="Lin Y.R."/>
            <person name="Liu L.Y."/>
            <person name="Hernandez A.G."/>
            <person name="Wright C.L."/>
            <person name="Bulone V."/>
            <person name="Tuskan G.A."/>
            <person name="Heath K."/>
            <person name="Zee F."/>
            <person name="Moore P.H."/>
            <person name="Sunkar R."/>
            <person name="Leebens-Mack J.H."/>
            <person name="Mockler T."/>
            <person name="Bennetzen J.L."/>
            <person name="Freeling M."/>
            <person name="Sankoff D."/>
            <person name="Paterson A.H."/>
            <person name="Zhu X."/>
            <person name="Yang X."/>
            <person name="Smith J.A."/>
            <person name="Cushman J.C."/>
            <person name="Paull R.E."/>
            <person name="Yu Q."/>
        </authorList>
    </citation>
    <scope>NUCLEOTIDE SEQUENCE [LARGE SCALE GENOMIC DNA]</scope>
    <source>
        <strain evidence="3">cv. F153</strain>
    </source>
</reference>
<dbReference type="Pfam" id="PF25019">
    <property type="entry name" value="LRR_R13L1-DRL21"/>
    <property type="match status" value="1"/>
</dbReference>
<dbReference type="PANTHER" id="PTHR47186">
    <property type="entry name" value="LEUCINE-RICH REPEAT-CONTAINING PROTEIN 57"/>
    <property type="match status" value="1"/>
</dbReference>
<feature type="domain" description="R13L1/DRL21-like LRR repeat region" evidence="2">
    <location>
        <begin position="98"/>
        <end position="222"/>
    </location>
</feature>
<dbReference type="InterPro" id="IPR032675">
    <property type="entry name" value="LRR_dom_sf"/>
</dbReference>
<dbReference type="SUPFAM" id="SSF52058">
    <property type="entry name" value="L domain-like"/>
    <property type="match status" value="2"/>
</dbReference>
<accession>A0A6P5F7Z9</accession>
<dbReference type="Proteomes" id="UP000515123">
    <property type="component" value="Linkage group 5"/>
</dbReference>
<dbReference type="OrthoDB" id="639797at2759"/>
<proteinExistence type="predicted"/>
<organism evidence="3 4">
    <name type="scientific">Ananas comosus</name>
    <name type="common">Pineapple</name>
    <name type="synonym">Ananas ananas</name>
    <dbReference type="NCBI Taxonomy" id="4615"/>
    <lineage>
        <taxon>Eukaryota</taxon>
        <taxon>Viridiplantae</taxon>
        <taxon>Streptophyta</taxon>
        <taxon>Embryophyta</taxon>
        <taxon>Tracheophyta</taxon>
        <taxon>Spermatophyta</taxon>
        <taxon>Magnoliopsida</taxon>
        <taxon>Liliopsida</taxon>
        <taxon>Poales</taxon>
        <taxon>Bromeliaceae</taxon>
        <taxon>Bromelioideae</taxon>
        <taxon>Ananas</taxon>
    </lineage>
</organism>
<evidence type="ECO:0000313" key="3">
    <source>
        <dbReference type="Proteomes" id="UP000515123"/>
    </source>
</evidence>